<feature type="compositionally biased region" description="Low complexity" evidence="8">
    <location>
        <begin position="17"/>
        <end position="48"/>
    </location>
</feature>
<dbReference type="GO" id="GO:0005634">
    <property type="term" value="C:nucleus"/>
    <property type="evidence" value="ECO:0007669"/>
    <property type="project" value="UniProtKB-SubCell"/>
</dbReference>
<evidence type="ECO:0000256" key="1">
    <source>
        <dbReference type="ARBA" id="ARBA00004123"/>
    </source>
</evidence>
<dbReference type="HOGENOM" id="CLU_006541_0_1_1"/>
<dbReference type="RefSeq" id="XP_007923773.1">
    <property type="nucleotide sequence ID" value="XM_007925582.1"/>
</dbReference>
<evidence type="ECO:0000313" key="10">
    <source>
        <dbReference type="Proteomes" id="UP000016932"/>
    </source>
</evidence>
<evidence type="ECO:0000256" key="5">
    <source>
        <dbReference type="ARBA" id="ARBA00022829"/>
    </source>
</evidence>
<comment type="similarity">
    <text evidence="2">Belongs to the SCC4/mau-2 family.</text>
</comment>
<keyword evidence="7" id="KW-0131">Cell cycle</keyword>
<gene>
    <name evidence="9" type="ORF">MYCFIDRAFT_114920</name>
</gene>
<proteinExistence type="inferred from homology"/>
<accession>M3BBD8</accession>
<feature type="region of interest" description="Disordered" evidence="8">
    <location>
        <begin position="1"/>
        <end position="205"/>
    </location>
</feature>
<sequence>QSFYQQQTPYLSPPPQQTSLPQAHYSPDPLQYYQPPPQAYIAQQRQQPAQPPGQTPPAPPTQAVPHPQWNTSLAPGYEASLHSHSGPPVRHSPPQSHQQRSHQPQQPQRPPPQSSHVQRSTSQSSQYRPQIPGDARRSSPIQTQGPPHMPQPSMQQRPAEQRPSLPAQKLRTVPQRVESQATRAPQVNRPAQASPSSHVPSTPTPASHLNYHSILLSLADEYTKAAYSMSCSLAGSDVSVEALEEYQTLLSTGMGCLDTVLKNYAIPDKRKEARVRLRLASLLFEETDNDWEAEETLSKGIPVCERARLSDLKYAMQHLQARIVFKSGKHKAAMTMVDKFVAETEKLQSSHWIYAFRFLRVSFGLLVPDSQRETPAMLRNLTAIAEVASRNYHHAVEIVAATLEALVHLKSRHADSIDLALRALAAARTYQLTPAMTSMPQIRALLDCIDLACTLGRYSYEMSQKKMTDMQENMDAITRDPYWSTDGALHLPLGVKRDIDMDAETGGIMRQTKEGEVTLHFSWLTKMQMYSFGFLLSGLAVSNKNTSNEQKAETFLGEGIKLSKLKLDLAPQSLSAVCTKYQNQLKLRIMCRLYVVFACCGRSDWEVATKGLEALRRDLAEFGADPDQHLTTLMAYLQALCKHGLGDLPGALLLYRGPDLAFVAAPDAKPGATSVDPIKLLAAANSILIMRGSGQDGEADQLLQRIEPFCVVVSNSSGNEHGSKAMEAAFFIMKATSSSSATESAILITKGCLQRAVLAAKAIGSSQLLCMVMNIMTDSFFHNIVGDQAEKSAKAGRTLALKSQDKLWTAVADGMYAETLERCGKKAEAQQMRWEAHESLQRLPRTLKAA</sequence>
<feature type="non-terminal residue" evidence="9">
    <location>
        <position position="1"/>
    </location>
</feature>
<keyword evidence="3" id="KW-0132">Cell division</keyword>
<reference evidence="9 10" key="1">
    <citation type="journal article" date="2012" name="PLoS Pathog.">
        <title>Diverse lifestyles and strategies of plant pathogenesis encoded in the genomes of eighteen Dothideomycetes fungi.</title>
        <authorList>
            <person name="Ohm R.A."/>
            <person name="Feau N."/>
            <person name="Henrissat B."/>
            <person name="Schoch C.L."/>
            <person name="Horwitz B.A."/>
            <person name="Barry K.W."/>
            <person name="Condon B.J."/>
            <person name="Copeland A.C."/>
            <person name="Dhillon B."/>
            <person name="Glaser F."/>
            <person name="Hesse C.N."/>
            <person name="Kosti I."/>
            <person name="LaButti K."/>
            <person name="Lindquist E.A."/>
            <person name="Lucas S."/>
            <person name="Salamov A.A."/>
            <person name="Bradshaw R.E."/>
            <person name="Ciuffetti L."/>
            <person name="Hamelin R.C."/>
            <person name="Kema G.H.J."/>
            <person name="Lawrence C."/>
            <person name="Scott J.A."/>
            <person name="Spatafora J.W."/>
            <person name="Turgeon B.G."/>
            <person name="de Wit P.J.G.M."/>
            <person name="Zhong S."/>
            <person name="Goodwin S.B."/>
            <person name="Grigoriev I.V."/>
        </authorList>
    </citation>
    <scope>NUCLEOTIDE SEQUENCE [LARGE SCALE GENOMIC DNA]</scope>
    <source>
        <strain evidence="9 10">CIRAD86</strain>
    </source>
</reference>
<dbReference type="Pfam" id="PF10345">
    <property type="entry name" value="Cohesin_load"/>
    <property type="match status" value="1"/>
</dbReference>
<evidence type="ECO:0008006" key="11">
    <source>
        <dbReference type="Google" id="ProtNLM"/>
    </source>
</evidence>
<dbReference type="Proteomes" id="UP000016932">
    <property type="component" value="Unassembled WGS sequence"/>
</dbReference>
<keyword evidence="10" id="KW-1185">Reference proteome</keyword>
<evidence type="ECO:0000256" key="7">
    <source>
        <dbReference type="ARBA" id="ARBA00023306"/>
    </source>
</evidence>
<dbReference type="eggNOG" id="ENOG502RK5N">
    <property type="taxonomic scope" value="Eukaryota"/>
</dbReference>
<dbReference type="GeneID" id="19330269"/>
<organism evidence="9 10">
    <name type="scientific">Pseudocercospora fijiensis (strain CIRAD86)</name>
    <name type="common">Black leaf streak disease fungus</name>
    <name type="synonym">Mycosphaerella fijiensis</name>
    <dbReference type="NCBI Taxonomy" id="383855"/>
    <lineage>
        <taxon>Eukaryota</taxon>
        <taxon>Fungi</taxon>
        <taxon>Dikarya</taxon>
        <taxon>Ascomycota</taxon>
        <taxon>Pezizomycotina</taxon>
        <taxon>Dothideomycetes</taxon>
        <taxon>Dothideomycetidae</taxon>
        <taxon>Mycosphaerellales</taxon>
        <taxon>Mycosphaerellaceae</taxon>
        <taxon>Pseudocercospora</taxon>
    </lineage>
</organism>
<dbReference type="PANTHER" id="PTHR21394">
    <property type="entry name" value="MAU2 CHROMATID COHESION FACTOR HOMOLOG"/>
    <property type="match status" value="1"/>
</dbReference>
<dbReference type="OrthoDB" id="5565328at2759"/>
<dbReference type="InterPro" id="IPR019440">
    <property type="entry name" value="MAU2"/>
</dbReference>
<name>M3BBD8_PSEFD</name>
<feature type="compositionally biased region" description="Low complexity" evidence="8">
    <location>
        <begin position="114"/>
        <end position="126"/>
    </location>
</feature>
<evidence type="ECO:0000256" key="8">
    <source>
        <dbReference type="SAM" id="MobiDB-lite"/>
    </source>
</evidence>
<evidence type="ECO:0000256" key="2">
    <source>
        <dbReference type="ARBA" id="ARBA00008585"/>
    </source>
</evidence>
<evidence type="ECO:0000256" key="4">
    <source>
        <dbReference type="ARBA" id="ARBA00022776"/>
    </source>
</evidence>
<evidence type="ECO:0000256" key="6">
    <source>
        <dbReference type="ARBA" id="ARBA00023242"/>
    </source>
</evidence>
<feature type="compositionally biased region" description="Pro residues" evidence="8">
    <location>
        <begin position="49"/>
        <end position="62"/>
    </location>
</feature>
<evidence type="ECO:0000256" key="3">
    <source>
        <dbReference type="ARBA" id="ARBA00022618"/>
    </source>
</evidence>
<feature type="compositionally biased region" description="Low complexity" evidence="8">
    <location>
        <begin position="1"/>
        <end position="10"/>
    </location>
</feature>
<keyword evidence="6" id="KW-0539">Nucleus</keyword>
<feature type="non-terminal residue" evidence="9">
    <location>
        <position position="850"/>
    </location>
</feature>
<feature type="compositionally biased region" description="Low complexity" evidence="8">
    <location>
        <begin position="92"/>
        <end position="106"/>
    </location>
</feature>
<feature type="compositionally biased region" description="Low complexity" evidence="8">
    <location>
        <begin position="193"/>
        <end position="205"/>
    </location>
</feature>
<dbReference type="GO" id="GO:0051301">
    <property type="term" value="P:cell division"/>
    <property type="evidence" value="ECO:0007669"/>
    <property type="project" value="UniProtKB-KW"/>
</dbReference>
<dbReference type="VEuPathDB" id="FungiDB:MYCFIDRAFT_114920"/>
<dbReference type="STRING" id="383855.M3BBD8"/>
<dbReference type="EMBL" id="KB446556">
    <property type="protein sequence ID" value="EME86533.1"/>
    <property type="molecule type" value="Genomic_DNA"/>
</dbReference>
<dbReference type="AlphaFoldDB" id="M3BBD8"/>
<comment type="subcellular location">
    <subcellularLocation>
        <location evidence="1">Nucleus</location>
    </subcellularLocation>
</comment>
<dbReference type="KEGG" id="pfj:MYCFIDRAFT_114920"/>
<keyword evidence="5" id="KW-0159">Chromosome partition</keyword>
<dbReference type="GO" id="GO:0007059">
    <property type="term" value="P:chromosome segregation"/>
    <property type="evidence" value="ECO:0007669"/>
    <property type="project" value="UniProtKB-KW"/>
</dbReference>
<feature type="compositionally biased region" description="Polar residues" evidence="8">
    <location>
        <begin position="177"/>
        <end position="191"/>
    </location>
</feature>
<dbReference type="GO" id="GO:0007064">
    <property type="term" value="P:mitotic sister chromatid cohesion"/>
    <property type="evidence" value="ECO:0007669"/>
    <property type="project" value="InterPro"/>
</dbReference>
<evidence type="ECO:0000313" key="9">
    <source>
        <dbReference type="EMBL" id="EME86533.1"/>
    </source>
</evidence>
<keyword evidence="4" id="KW-0498">Mitosis</keyword>
<protein>
    <recommendedName>
        <fullName evidence="11">75k gamma secalin</fullName>
    </recommendedName>
</protein>